<keyword evidence="3" id="KW-1185">Reference proteome</keyword>
<evidence type="ECO:0000256" key="1">
    <source>
        <dbReference type="SAM" id="MobiDB-lite"/>
    </source>
</evidence>
<dbReference type="EMBL" id="BAABCP010000001">
    <property type="protein sequence ID" value="GAA3931727.1"/>
    <property type="molecule type" value="Genomic_DNA"/>
</dbReference>
<feature type="compositionally biased region" description="Basic and acidic residues" evidence="1">
    <location>
        <begin position="12"/>
        <end position="25"/>
    </location>
</feature>
<evidence type="ECO:0000313" key="2">
    <source>
        <dbReference type="EMBL" id="GAA3931727.1"/>
    </source>
</evidence>
<sequence length="92" mass="9822">MSSFTSKSRPGPGRERAVPVRDPPRRGARGTVGVMMRCSSGNVRPAASVLGGGERLPPGEAYFAAFSSASAKSFRKVVYVWMPSLRYVSVGM</sequence>
<dbReference type="Proteomes" id="UP001501591">
    <property type="component" value="Unassembled WGS sequence"/>
</dbReference>
<feature type="region of interest" description="Disordered" evidence="1">
    <location>
        <begin position="1"/>
        <end position="33"/>
    </location>
</feature>
<protein>
    <submittedName>
        <fullName evidence="2">Uncharacterized protein</fullName>
    </submittedName>
</protein>
<comment type="caution">
    <text evidence="2">The sequence shown here is derived from an EMBL/GenBank/DDBJ whole genome shotgun (WGS) entry which is preliminary data.</text>
</comment>
<evidence type="ECO:0000313" key="3">
    <source>
        <dbReference type="Proteomes" id="UP001501591"/>
    </source>
</evidence>
<gene>
    <name evidence="2" type="ORF">GCM10022383_07850</name>
</gene>
<name>A0ABP7MYN6_9MICO</name>
<organism evidence="2 3">
    <name type="scientific">Microbacterium soli</name>
    <dbReference type="NCBI Taxonomy" id="446075"/>
    <lineage>
        <taxon>Bacteria</taxon>
        <taxon>Bacillati</taxon>
        <taxon>Actinomycetota</taxon>
        <taxon>Actinomycetes</taxon>
        <taxon>Micrococcales</taxon>
        <taxon>Microbacteriaceae</taxon>
        <taxon>Microbacterium</taxon>
    </lineage>
</organism>
<reference evidence="3" key="1">
    <citation type="journal article" date="2019" name="Int. J. Syst. Evol. Microbiol.">
        <title>The Global Catalogue of Microorganisms (GCM) 10K type strain sequencing project: providing services to taxonomists for standard genome sequencing and annotation.</title>
        <authorList>
            <consortium name="The Broad Institute Genomics Platform"/>
            <consortium name="The Broad Institute Genome Sequencing Center for Infectious Disease"/>
            <person name="Wu L."/>
            <person name="Ma J."/>
        </authorList>
    </citation>
    <scope>NUCLEOTIDE SEQUENCE [LARGE SCALE GENOMIC DNA]</scope>
    <source>
        <strain evidence="3">JCM 17024</strain>
    </source>
</reference>
<proteinExistence type="predicted"/>
<accession>A0ABP7MYN6</accession>